<gene>
    <name evidence="2" type="ordered locus">Hipma_1310</name>
</gene>
<organism evidence="2 3">
    <name type="scientific">Hippea maritima (strain ATCC 700847 / DSM 10411 / MH2)</name>
    <dbReference type="NCBI Taxonomy" id="760142"/>
    <lineage>
        <taxon>Bacteria</taxon>
        <taxon>Pseudomonadati</taxon>
        <taxon>Campylobacterota</taxon>
        <taxon>Desulfurellia</taxon>
        <taxon>Desulfurellales</taxon>
        <taxon>Hippeaceae</taxon>
        <taxon>Hippea</taxon>
    </lineage>
</organism>
<reference evidence="3" key="2">
    <citation type="submission" date="2011-03" db="EMBL/GenBank/DDBJ databases">
        <title>The complete genome of Hippea maritima DSM 10411.</title>
        <authorList>
            <consortium name="US DOE Joint Genome Institute (JGI-PGF)"/>
            <person name="Lucas S."/>
            <person name="Copeland A."/>
            <person name="Lapidus A."/>
            <person name="Bruce D."/>
            <person name="Goodwin L."/>
            <person name="Pitluck S."/>
            <person name="Peters L."/>
            <person name="Kyrpides N."/>
            <person name="Mavromatis K."/>
            <person name="Pagani I."/>
            <person name="Ivanova N."/>
            <person name="Mikhailova N."/>
            <person name="Lu M."/>
            <person name="Detter J.C."/>
            <person name="Tapia R."/>
            <person name="Han C."/>
            <person name="Land M."/>
            <person name="Hauser L."/>
            <person name="Markowitz V."/>
            <person name="Cheng J.-F."/>
            <person name="Hugenholtz P."/>
            <person name="Woyke T."/>
            <person name="Wu D."/>
            <person name="Spring S."/>
            <person name="Schroeder M."/>
            <person name="Brambilla E."/>
            <person name="Klenk H.-P."/>
            <person name="Eisen J.A."/>
        </authorList>
    </citation>
    <scope>NUCLEOTIDE SEQUENCE [LARGE SCALE GENOMIC DNA]</scope>
    <source>
        <strain evidence="3">ATCC 700847 / DSM 10411 / MH2</strain>
    </source>
</reference>
<protein>
    <submittedName>
        <fullName evidence="2">GAF domain protein</fullName>
    </submittedName>
</protein>
<name>F2LXF3_HIPMA</name>
<dbReference type="InParanoid" id="F2LXF3"/>
<dbReference type="AlphaFoldDB" id="F2LXF3"/>
<dbReference type="EMBL" id="CP002606">
    <property type="protein sequence ID" value="AEA34267.1"/>
    <property type="molecule type" value="Genomic_DNA"/>
</dbReference>
<dbReference type="Pfam" id="PF13185">
    <property type="entry name" value="GAF_2"/>
    <property type="match status" value="1"/>
</dbReference>
<dbReference type="KEGG" id="hmr:Hipma_1310"/>
<evidence type="ECO:0000313" key="2">
    <source>
        <dbReference type="EMBL" id="AEA34267.1"/>
    </source>
</evidence>
<dbReference type="InterPro" id="IPR029016">
    <property type="entry name" value="GAF-like_dom_sf"/>
</dbReference>
<evidence type="ECO:0000313" key="3">
    <source>
        <dbReference type="Proteomes" id="UP000008139"/>
    </source>
</evidence>
<feature type="domain" description="GAF" evidence="1">
    <location>
        <begin position="31"/>
        <end position="187"/>
    </location>
</feature>
<reference evidence="2 3" key="1">
    <citation type="journal article" date="2011" name="Stand. Genomic Sci.">
        <title>Complete genome sequence of the thermophilic sulfur-reducer Hippea maritima type strain (MH(2)).</title>
        <authorList>
            <person name="Huntemann M."/>
            <person name="Lu M."/>
            <person name="Nolan M."/>
            <person name="Lapidus A."/>
            <person name="Lucas S."/>
            <person name="Hammon N."/>
            <person name="Deshpande S."/>
            <person name="Cheng J.F."/>
            <person name="Tapia R."/>
            <person name="Han C."/>
            <person name="Goodwin L."/>
            <person name="Pitluck S."/>
            <person name="Liolios K."/>
            <person name="Pagani I."/>
            <person name="Ivanova N."/>
            <person name="Ovchinikova G."/>
            <person name="Pati A."/>
            <person name="Chen A."/>
            <person name="Palaniappan K."/>
            <person name="Land M."/>
            <person name="Hauser L."/>
            <person name="Jeffries C.D."/>
            <person name="Detter J.C."/>
            <person name="Brambilla E.M."/>
            <person name="Rohde M."/>
            <person name="Spring S."/>
            <person name="Goker M."/>
            <person name="Woyke T."/>
            <person name="Bristow J."/>
            <person name="Eisen J.A."/>
            <person name="Markowitz V."/>
            <person name="Hugenholtz P."/>
            <person name="Kyrpides N.C."/>
            <person name="Klenk H.P."/>
            <person name="Mavromatis K."/>
        </authorList>
    </citation>
    <scope>NUCLEOTIDE SEQUENCE [LARGE SCALE GENOMIC DNA]</scope>
    <source>
        <strain evidence="3">ATCC 700847 / DSM 10411 / MH2</strain>
    </source>
</reference>
<dbReference type="OrthoDB" id="9802066at2"/>
<dbReference type="SMART" id="SM00065">
    <property type="entry name" value="GAF"/>
    <property type="match status" value="1"/>
</dbReference>
<dbReference type="Gene3D" id="3.30.450.40">
    <property type="match status" value="1"/>
</dbReference>
<keyword evidence="3" id="KW-1185">Reference proteome</keyword>
<dbReference type="STRING" id="760142.Hipma_1310"/>
<dbReference type="eggNOG" id="COG2203">
    <property type="taxonomic scope" value="Bacteria"/>
</dbReference>
<dbReference type="InterPro" id="IPR003018">
    <property type="entry name" value="GAF"/>
</dbReference>
<dbReference type="HOGENOM" id="CLU_1432760_0_0_7"/>
<proteinExistence type="predicted"/>
<dbReference type="SUPFAM" id="SSF55781">
    <property type="entry name" value="GAF domain-like"/>
    <property type="match status" value="1"/>
</dbReference>
<sequence length="189" mass="21626">MITVDITKQKTYETLYKSIAKVNEIVANLNNEDEILSEVCKALNKDVGFDLVCVGEIDKNTKLFKEKFISGKQEYIDIFRSIKISVDESIPEGRGSVGRAYREKRVVAINDIYSDKNMEAWREAQTKFGVYSVCSIPLFKNGEIAYILVLYSKIPNIFKEEFLHLITSISKSTNMAFAKIETEKWSNIL</sequence>
<evidence type="ECO:0000259" key="1">
    <source>
        <dbReference type="SMART" id="SM00065"/>
    </source>
</evidence>
<dbReference type="RefSeq" id="WP_013682299.1">
    <property type="nucleotide sequence ID" value="NC_015318.1"/>
</dbReference>
<dbReference type="Proteomes" id="UP000008139">
    <property type="component" value="Chromosome"/>
</dbReference>
<accession>F2LXF3</accession>